<comment type="caution">
    <text evidence="1">The sequence shown here is derived from an EMBL/GenBank/DDBJ whole genome shotgun (WGS) entry which is preliminary data.</text>
</comment>
<dbReference type="Proteomes" id="UP001523566">
    <property type="component" value="Unassembled WGS sequence"/>
</dbReference>
<evidence type="ECO:0000313" key="2">
    <source>
        <dbReference type="Proteomes" id="UP001523566"/>
    </source>
</evidence>
<protein>
    <submittedName>
        <fullName evidence="1">Uncharacterized protein</fullName>
    </submittedName>
</protein>
<keyword evidence="2" id="KW-1185">Reference proteome</keyword>
<accession>A0ABT1E4Q3</accession>
<dbReference type="EMBL" id="JAMZFW010000001">
    <property type="protein sequence ID" value="MCP1100815.1"/>
    <property type="molecule type" value="Genomic_DNA"/>
</dbReference>
<organism evidence="1 2">
    <name type="scientific">Aequitasia blattaphilus</name>
    <dbReference type="NCBI Taxonomy" id="2949332"/>
    <lineage>
        <taxon>Bacteria</taxon>
        <taxon>Bacillati</taxon>
        <taxon>Bacillota</taxon>
        <taxon>Clostridia</taxon>
        <taxon>Lachnospirales</taxon>
        <taxon>Lachnospiraceae</taxon>
        <taxon>Aequitasia</taxon>
    </lineage>
</organism>
<reference evidence="1 2" key="1">
    <citation type="journal article" date="2022" name="Genome Biol. Evol.">
        <title>Host diet, physiology and behaviors set the stage for Lachnospiraceae cladogenesis.</title>
        <authorList>
            <person name="Vera-Ponce De Leon A."/>
            <person name="Schneider M."/>
            <person name="Jahnes B.C."/>
            <person name="Sadowski V."/>
            <person name="Camuy-Velez L.A."/>
            <person name="Duan J."/>
            <person name="Sabree Z.L."/>
        </authorList>
    </citation>
    <scope>NUCLEOTIDE SEQUENCE [LARGE SCALE GENOMIC DNA]</scope>
    <source>
        <strain evidence="1 2">PAL113</strain>
    </source>
</reference>
<name>A0ABT1E4Q3_9FIRM</name>
<evidence type="ECO:0000313" key="1">
    <source>
        <dbReference type="EMBL" id="MCP1100815.1"/>
    </source>
</evidence>
<dbReference type="RefSeq" id="WP_262064604.1">
    <property type="nucleotide sequence ID" value="NZ_JAMXOD010000001.1"/>
</dbReference>
<gene>
    <name evidence="1" type="ORF">NK125_00095</name>
</gene>
<proteinExistence type="predicted"/>
<sequence length="75" mass="9142">MNKKMLTEEPYYEVSQMLASEIKGGKNPYPFRRFFYGVYEPQIKKVIYRAHDIETKEEIFFYEKEFAVQWCENGK</sequence>